<dbReference type="PROSITE" id="PS50800">
    <property type="entry name" value="SAP"/>
    <property type="match status" value="1"/>
</dbReference>
<dbReference type="AlphaFoldDB" id="A0AAV1K6C4"/>
<dbReference type="InterPro" id="IPR003034">
    <property type="entry name" value="SAP_dom"/>
</dbReference>
<dbReference type="Gene3D" id="1.10.720.30">
    <property type="entry name" value="SAP domain"/>
    <property type="match status" value="1"/>
</dbReference>
<sequence>MESTKSEDLEKFTVQQLKDELKLRCLLSSGIKSELITRIVKDNIIKLAHGILERLKSEKIRRQSEQLE</sequence>
<dbReference type="EMBL" id="CAVLGL010000001">
    <property type="protein sequence ID" value="CAK1578498.1"/>
    <property type="molecule type" value="Genomic_DNA"/>
</dbReference>
<evidence type="ECO:0000313" key="2">
    <source>
        <dbReference type="EMBL" id="CAK1578498.1"/>
    </source>
</evidence>
<name>A0AAV1K6C4_9NEOP</name>
<dbReference type="SUPFAM" id="SSF68906">
    <property type="entry name" value="SAP domain"/>
    <property type="match status" value="1"/>
</dbReference>
<protein>
    <recommendedName>
        <fullName evidence="1">SAP domain-containing protein</fullName>
    </recommendedName>
</protein>
<dbReference type="SMART" id="SM00513">
    <property type="entry name" value="SAP"/>
    <property type="match status" value="1"/>
</dbReference>
<dbReference type="Pfam" id="PF02037">
    <property type="entry name" value="SAP"/>
    <property type="match status" value="1"/>
</dbReference>
<feature type="domain" description="SAP" evidence="1">
    <location>
        <begin position="9"/>
        <end position="43"/>
    </location>
</feature>
<gene>
    <name evidence="2" type="ORF">PARMNEM_LOCUS570</name>
</gene>
<organism evidence="2 3">
    <name type="scientific">Parnassius mnemosyne</name>
    <name type="common">clouded apollo</name>
    <dbReference type="NCBI Taxonomy" id="213953"/>
    <lineage>
        <taxon>Eukaryota</taxon>
        <taxon>Metazoa</taxon>
        <taxon>Ecdysozoa</taxon>
        <taxon>Arthropoda</taxon>
        <taxon>Hexapoda</taxon>
        <taxon>Insecta</taxon>
        <taxon>Pterygota</taxon>
        <taxon>Neoptera</taxon>
        <taxon>Endopterygota</taxon>
        <taxon>Lepidoptera</taxon>
        <taxon>Glossata</taxon>
        <taxon>Ditrysia</taxon>
        <taxon>Papilionoidea</taxon>
        <taxon>Papilionidae</taxon>
        <taxon>Parnassiinae</taxon>
        <taxon>Parnassini</taxon>
        <taxon>Parnassius</taxon>
        <taxon>Driopa</taxon>
    </lineage>
</organism>
<reference evidence="2 3" key="1">
    <citation type="submission" date="2023-11" db="EMBL/GenBank/DDBJ databases">
        <authorList>
            <person name="Hedman E."/>
            <person name="Englund M."/>
            <person name="Stromberg M."/>
            <person name="Nyberg Akerstrom W."/>
            <person name="Nylinder S."/>
            <person name="Jareborg N."/>
            <person name="Kallberg Y."/>
            <person name="Kronander E."/>
        </authorList>
    </citation>
    <scope>NUCLEOTIDE SEQUENCE [LARGE SCALE GENOMIC DNA]</scope>
</reference>
<proteinExistence type="predicted"/>
<comment type="caution">
    <text evidence="2">The sequence shown here is derived from an EMBL/GenBank/DDBJ whole genome shotgun (WGS) entry which is preliminary data.</text>
</comment>
<evidence type="ECO:0000259" key="1">
    <source>
        <dbReference type="PROSITE" id="PS50800"/>
    </source>
</evidence>
<keyword evidence="3" id="KW-1185">Reference proteome</keyword>
<accession>A0AAV1K6C4</accession>
<dbReference type="InterPro" id="IPR036361">
    <property type="entry name" value="SAP_dom_sf"/>
</dbReference>
<dbReference type="Proteomes" id="UP001314205">
    <property type="component" value="Unassembled WGS sequence"/>
</dbReference>
<evidence type="ECO:0000313" key="3">
    <source>
        <dbReference type="Proteomes" id="UP001314205"/>
    </source>
</evidence>